<sequence>MTQHPPSANWDHRWHGQYQQQQNPQYSNMDTSSMMPFDPRVPSSAPIQPHHESQYAIGTTYPMASIPSMAPHTAFGVNSYAPASPTSMVMPFRQYGDERPSMSETPSNGVSYQHRDAQQVYRRNYVASPPIKRDPGPPAQLPLPTTAAPPAAPAPKPLTDEAGAKPYQNKTLIDEMMRVIQAQESDSEEAEEEEEEEDLEEEEEEEEESKPALNSPPGSRRGSRCNSPRGTRAKQRRNSKQSKEKRRCPWEGCRQTFNQGTHMKIHMRKHTGEKPYACSWQGCKWTFSQHGNLKTHYRRHTGDKPFKCDQCPREFAQKGNLRAHLSVHDTTKRFHCLIDDCNKPFTQRGNLKNHQNKFHKEAVMKYMTLFAEHSLESIKDEKDRKLFVHFKEIYKNMNRGIKGRGVGRTIQQKKSTTGNAQGQALHDVPMYPVQQHTPPIEHSMPHQFSQLPPSYPPQAQAQHQHQHHQHHQQSHHQHVHGLPPPTWQGYPVATAAGAPSRPDGSHYVMPSARAHYDVYDMEHENMSSGGSSAGTAIHTPASSVYEEDHGRALTFRERMY</sequence>
<dbReference type="EMBL" id="KI912113">
    <property type="protein sequence ID" value="ETS80682.1"/>
    <property type="molecule type" value="Genomic_DNA"/>
</dbReference>
<evidence type="ECO:0000259" key="7">
    <source>
        <dbReference type="PROSITE" id="PS50157"/>
    </source>
</evidence>
<protein>
    <recommendedName>
        <fullName evidence="7">C2H2-type domain-containing protein</fullName>
    </recommendedName>
</protein>
<dbReference type="AlphaFoldDB" id="W3X5K5"/>
<feature type="region of interest" description="Disordered" evidence="6">
    <location>
        <begin position="1"/>
        <end position="33"/>
    </location>
</feature>
<evidence type="ECO:0000256" key="5">
    <source>
        <dbReference type="PROSITE-ProRule" id="PRU00042"/>
    </source>
</evidence>
<evidence type="ECO:0000313" key="8">
    <source>
        <dbReference type="EMBL" id="ETS80682.1"/>
    </source>
</evidence>
<keyword evidence="3 5" id="KW-0863">Zinc-finger</keyword>
<feature type="compositionally biased region" description="Basic residues" evidence="6">
    <location>
        <begin position="464"/>
        <end position="479"/>
    </location>
</feature>
<keyword evidence="1" id="KW-0479">Metal-binding</keyword>
<proteinExistence type="predicted"/>
<dbReference type="PANTHER" id="PTHR19818">
    <property type="entry name" value="ZINC FINGER PROTEIN ZIC AND GLI"/>
    <property type="match status" value="1"/>
</dbReference>
<dbReference type="GO" id="GO:0005634">
    <property type="term" value="C:nucleus"/>
    <property type="evidence" value="ECO:0007669"/>
    <property type="project" value="UniProtKB-ARBA"/>
</dbReference>
<evidence type="ECO:0000313" key="9">
    <source>
        <dbReference type="Proteomes" id="UP000030651"/>
    </source>
</evidence>
<feature type="region of interest" description="Disordered" evidence="6">
    <location>
        <begin position="128"/>
        <end position="164"/>
    </location>
</feature>
<evidence type="ECO:0000256" key="2">
    <source>
        <dbReference type="ARBA" id="ARBA00022737"/>
    </source>
</evidence>
<dbReference type="InParanoid" id="W3X5K5"/>
<gene>
    <name evidence="8" type="ORF">PFICI_08211</name>
</gene>
<dbReference type="GO" id="GO:0000978">
    <property type="term" value="F:RNA polymerase II cis-regulatory region sequence-specific DNA binding"/>
    <property type="evidence" value="ECO:0007669"/>
    <property type="project" value="TreeGrafter"/>
</dbReference>
<evidence type="ECO:0000256" key="3">
    <source>
        <dbReference type="ARBA" id="ARBA00022771"/>
    </source>
</evidence>
<dbReference type="InterPro" id="IPR036236">
    <property type="entry name" value="Znf_C2H2_sf"/>
</dbReference>
<dbReference type="OrthoDB" id="427030at2759"/>
<reference evidence="9" key="1">
    <citation type="journal article" date="2015" name="BMC Genomics">
        <title>Genomic and transcriptomic analysis of the endophytic fungus Pestalotiopsis fici reveals its lifestyle and high potential for synthesis of natural products.</title>
        <authorList>
            <person name="Wang X."/>
            <person name="Zhang X."/>
            <person name="Liu L."/>
            <person name="Xiang M."/>
            <person name="Wang W."/>
            <person name="Sun X."/>
            <person name="Che Y."/>
            <person name="Guo L."/>
            <person name="Liu G."/>
            <person name="Guo L."/>
            <person name="Wang C."/>
            <person name="Yin W.B."/>
            <person name="Stadler M."/>
            <person name="Zhang X."/>
            <person name="Liu X."/>
        </authorList>
    </citation>
    <scope>NUCLEOTIDE SEQUENCE [LARGE SCALE GENOMIC DNA]</scope>
    <source>
        <strain evidence="9">W106-1 / CGMCC3.15140</strain>
    </source>
</reference>
<keyword evidence="4" id="KW-0862">Zinc</keyword>
<dbReference type="PROSITE" id="PS00028">
    <property type="entry name" value="ZINC_FINGER_C2H2_1"/>
    <property type="match status" value="4"/>
</dbReference>
<feature type="region of interest" description="Disordered" evidence="6">
    <location>
        <begin position="183"/>
        <end position="249"/>
    </location>
</feature>
<feature type="domain" description="C2H2-type" evidence="7">
    <location>
        <begin position="334"/>
        <end position="359"/>
    </location>
</feature>
<dbReference type="Pfam" id="PF00096">
    <property type="entry name" value="zf-C2H2"/>
    <property type="match status" value="3"/>
</dbReference>
<feature type="compositionally biased region" description="Polar residues" evidence="6">
    <location>
        <begin position="102"/>
        <end position="111"/>
    </location>
</feature>
<dbReference type="PROSITE" id="PS50157">
    <property type="entry name" value="ZINC_FINGER_C2H2_2"/>
    <property type="match status" value="4"/>
</dbReference>
<evidence type="ECO:0000256" key="1">
    <source>
        <dbReference type="ARBA" id="ARBA00022723"/>
    </source>
</evidence>
<dbReference type="Proteomes" id="UP000030651">
    <property type="component" value="Unassembled WGS sequence"/>
</dbReference>
<dbReference type="KEGG" id="pfy:PFICI_08211"/>
<dbReference type="GO" id="GO:0045944">
    <property type="term" value="P:positive regulation of transcription by RNA polymerase II"/>
    <property type="evidence" value="ECO:0007669"/>
    <property type="project" value="UniProtKB-ARBA"/>
</dbReference>
<dbReference type="FunFam" id="3.30.160.60:FF:000260">
    <property type="entry name" value="Spalt-like transcription factor 1"/>
    <property type="match status" value="1"/>
</dbReference>
<feature type="region of interest" description="Disordered" evidence="6">
    <location>
        <begin position="434"/>
        <end position="489"/>
    </location>
</feature>
<dbReference type="InterPro" id="IPR050329">
    <property type="entry name" value="GLI_C2H2-zinc-finger"/>
</dbReference>
<feature type="region of interest" description="Disordered" evidence="6">
    <location>
        <begin position="91"/>
        <end position="113"/>
    </location>
</feature>
<feature type="domain" description="C2H2-type" evidence="7">
    <location>
        <begin position="276"/>
        <end position="305"/>
    </location>
</feature>
<feature type="domain" description="C2H2-type" evidence="7">
    <location>
        <begin position="306"/>
        <end position="333"/>
    </location>
</feature>
<dbReference type="GO" id="GO:0008270">
    <property type="term" value="F:zinc ion binding"/>
    <property type="evidence" value="ECO:0007669"/>
    <property type="project" value="UniProtKB-KW"/>
</dbReference>
<keyword evidence="2" id="KW-0677">Repeat</keyword>
<feature type="compositionally biased region" description="Basic residues" evidence="6">
    <location>
        <begin position="231"/>
        <end position="246"/>
    </location>
</feature>
<dbReference type="InterPro" id="IPR013087">
    <property type="entry name" value="Znf_C2H2_type"/>
</dbReference>
<dbReference type="GO" id="GO:0000981">
    <property type="term" value="F:DNA-binding transcription factor activity, RNA polymerase II-specific"/>
    <property type="evidence" value="ECO:0007669"/>
    <property type="project" value="TreeGrafter"/>
</dbReference>
<dbReference type="HOGENOM" id="CLU_028814_0_2_1"/>
<dbReference type="GeneID" id="19273224"/>
<evidence type="ECO:0000256" key="6">
    <source>
        <dbReference type="SAM" id="MobiDB-lite"/>
    </source>
</evidence>
<dbReference type="eggNOG" id="KOG1721">
    <property type="taxonomic scope" value="Eukaryota"/>
</dbReference>
<dbReference type="FunFam" id="3.30.160.60:FF:002343">
    <property type="entry name" value="Zinc finger protein 33A"/>
    <property type="match status" value="1"/>
</dbReference>
<organism evidence="8 9">
    <name type="scientific">Pestalotiopsis fici (strain W106-1 / CGMCC3.15140)</name>
    <dbReference type="NCBI Taxonomy" id="1229662"/>
    <lineage>
        <taxon>Eukaryota</taxon>
        <taxon>Fungi</taxon>
        <taxon>Dikarya</taxon>
        <taxon>Ascomycota</taxon>
        <taxon>Pezizomycotina</taxon>
        <taxon>Sordariomycetes</taxon>
        <taxon>Xylariomycetidae</taxon>
        <taxon>Amphisphaeriales</taxon>
        <taxon>Sporocadaceae</taxon>
        <taxon>Pestalotiopsis</taxon>
    </lineage>
</organism>
<feature type="compositionally biased region" description="Low complexity" evidence="6">
    <location>
        <begin position="17"/>
        <end position="26"/>
    </location>
</feature>
<feature type="domain" description="C2H2-type" evidence="7">
    <location>
        <begin position="246"/>
        <end position="275"/>
    </location>
</feature>
<dbReference type="OMA" id="KTHRDIH"/>
<dbReference type="SMART" id="SM00355">
    <property type="entry name" value="ZnF_C2H2"/>
    <property type="match status" value="4"/>
</dbReference>
<name>W3X5K5_PESFW</name>
<feature type="compositionally biased region" description="Acidic residues" evidence="6">
    <location>
        <begin position="185"/>
        <end position="208"/>
    </location>
</feature>
<evidence type="ECO:0000256" key="4">
    <source>
        <dbReference type="ARBA" id="ARBA00022833"/>
    </source>
</evidence>
<dbReference type="RefSeq" id="XP_007834983.1">
    <property type="nucleotide sequence ID" value="XM_007836792.1"/>
</dbReference>
<accession>W3X5K5</accession>
<dbReference type="PANTHER" id="PTHR19818:SF163">
    <property type="entry name" value="C2H2-TYPE DOMAIN-CONTAINING PROTEIN"/>
    <property type="match status" value="1"/>
</dbReference>
<dbReference type="Gene3D" id="3.30.160.60">
    <property type="entry name" value="Classic Zinc Finger"/>
    <property type="match status" value="4"/>
</dbReference>
<dbReference type="SUPFAM" id="SSF57667">
    <property type="entry name" value="beta-beta-alpha zinc fingers"/>
    <property type="match status" value="2"/>
</dbReference>
<keyword evidence="9" id="KW-1185">Reference proteome</keyword>